<dbReference type="AlphaFoldDB" id="A0AB35MVJ1"/>
<proteinExistence type="predicted"/>
<evidence type="ECO:0008006" key="4">
    <source>
        <dbReference type="Google" id="ProtNLM"/>
    </source>
</evidence>
<reference evidence="2" key="1">
    <citation type="submission" date="2023-07" db="EMBL/GenBank/DDBJ databases">
        <title>Genome content predicts the carbon catabolic preferences of heterotrophic bacteria.</title>
        <authorList>
            <person name="Gralka M."/>
        </authorList>
    </citation>
    <scope>NUCLEOTIDE SEQUENCE</scope>
    <source>
        <strain evidence="2">6E02</strain>
    </source>
</reference>
<keyword evidence="1" id="KW-0812">Transmembrane</keyword>
<dbReference type="RefSeq" id="WP_231900569.1">
    <property type="nucleotide sequence ID" value="NZ_CAWQIC010000066.1"/>
</dbReference>
<organism evidence="2 3">
    <name type="scientific">Vibrio splendidus</name>
    <dbReference type="NCBI Taxonomy" id="29497"/>
    <lineage>
        <taxon>Bacteria</taxon>
        <taxon>Pseudomonadati</taxon>
        <taxon>Pseudomonadota</taxon>
        <taxon>Gammaproteobacteria</taxon>
        <taxon>Vibrionales</taxon>
        <taxon>Vibrionaceae</taxon>
        <taxon>Vibrio</taxon>
    </lineage>
</organism>
<accession>A0AB35MVJ1</accession>
<dbReference type="Proteomes" id="UP001177935">
    <property type="component" value="Unassembled WGS sequence"/>
</dbReference>
<evidence type="ECO:0000313" key="3">
    <source>
        <dbReference type="Proteomes" id="UP001177935"/>
    </source>
</evidence>
<feature type="transmembrane region" description="Helical" evidence="1">
    <location>
        <begin position="12"/>
        <end position="36"/>
    </location>
</feature>
<sequence>MLDLLKLMFEFLIKCVLGFIKFLVFIVIVTVAWNFFDSKKDEWIGFVYPDRNNLWNDRNVGTFSTLEECRNVAADALLAMGANYSGDYECALNCNTSGGKPYVCKETSR</sequence>
<evidence type="ECO:0000256" key="1">
    <source>
        <dbReference type="SAM" id="Phobius"/>
    </source>
</evidence>
<keyword evidence="1" id="KW-1133">Transmembrane helix</keyword>
<evidence type="ECO:0000313" key="2">
    <source>
        <dbReference type="EMBL" id="MDP2500187.1"/>
    </source>
</evidence>
<comment type="caution">
    <text evidence="2">The sequence shown here is derived from an EMBL/GenBank/DDBJ whole genome shotgun (WGS) entry which is preliminary data.</text>
</comment>
<name>A0AB35MVJ1_VIBSP</name>
<dbReference type="EMBL" id="JAUYVL010000002">
    <property type="protein sequence ID" value="MDP2500187.1"/>
    <property type="molecule type" value="Genomic_DNA"/>
</dbReference>
<gene>
    <name evidence="2" type="ORF">Q8W42_05660</name>
</gene>
<protein>
    <recommendedName>
        <fullName evidence="4">DUF4189 domain-containing protein</fullName>
    </recommendedName>
</protein>
<keyword evidence="1" id="KW-0472">Membrane</keyword>